<dbReference type="PROSITE" id="PS51186">
    <property type="entry name" value="GNAT"/>
    <property type="match status" value="1"/>
</dbReference>
<evidence type="ECO:0000259" key="1">
    <source>
        <dbReference type="PROSITE" id="PS51186"/>
    </source>
</evidence>
<comment type="caution">
    <text evidence="2">The sequence shown here is derived from an EMBL/GenBank/DDBJ whole genome shotgun (WGS) entry which is preliminary data.</text>
</comment>
<feature type="domain" description="N-acetyltransferase" evidence="1">
    <location>
        <begin position="1"/>
        <end position="135"/>
    </location>
</feature>
<dbReference type="RefSeq" id="WP_077197938.1">
    <property type="nucleotide sequence ID" value="NZ_LBFC01000006.1"/>
</dbReference>
<organism evidence="2 3">
    <name type="scientific">Thermosipho affectus</name>
    <dbReference type="NCBI Taxonomy" id="660294"/>
    <lineage>
        <taxon>Bacteria</taxon>
        <taxon>Thermotogati</taxon>
        <taxon>Thermotogota</taxon>
        <taxon>Thermotogae</taxon>
        <taxon>Thermotogales</taxon>
        <taxon>Fervidobacteriaceae</taxon>
        <taxon>Thermosipho</taxon>
    </lineage>
</organism>
<gene>
    <name evidence="2" type="ORF">XJ44_02390</name>
</gene>
<reference evidence="2 3" key="1">
    <citation type="submission" date="2015-06" db="EMBL/GenBank/DDBJ databases">
        <title>Genome sequencing of Thermotogales isolates from hydrothermal vents.</title>
        <authorList>
            <person name="Haverkamp T.H."/>
            <person name="Kublanov I.V."/>
            <person name="Nesbo C.L."/>
        </authorList>
    </citation>
    <scope>NUCLEOTIDE SEQUENCE [LARGE SCALE GENOMIC DNA]</scope>
    <source>
        <strain evidence="3">ik275mar</strain>
    </source>
</reference>
<dbReference type="Gene3D" id="3.40.630.30">
    <property type="match status" value="1"/>
</dbReference>
<evidence type="ECO:0000313" key="2">
    <source>
        <dbReference type="EMBL" id="ONN27836.1"/>
    </source>
</evidence>
<evidence type="ECO:0000313" key="3">
    <source>
        <dbReference type="Proteomes" id="UP000242616"/>
    </source>
</evidence>
<dbReference type="InterPro" id="IPR016181">
    <property type="entry name" value="Acyl_CoA_acyltransferase"/>
</dbReference>
<dbReference type="CDD" id="cd04301">
    <property type="entry name" value="NAT_SF"/>
    <property type="match status" value="1"/>
</dbReference>
<name>A0ABX3IL00_9BACT</name>
<keyword evidence="3" id="KW-1185">Reference proteome</keyword>
<dbReference type="PANTHER" id="PTHR43415">
    <property type="entry name" value="SPERMIDINE N(1)-ACETYLTRANSFERASE"/>
    <property type="match status" value="1"/>
</dbReference>
<accession>A0ABX3IL00</accession>
<proteinExistence type="predicted"/>
<dbReference type="Pfam" id="PF00583">
    <property type="entry name" value="Acetyltransf_1"/>
    <property type="match status" value="1"/>
</dbReference>
<dbReference type="Proteomes" id="UP000242616">
    <property type="component" value="Unassembled WGS sequence"/>
</dbReference>
<dbReference type="EMBL" id="LBFC01000006">
    <property type="protein sequence ID" value="ONN27836.1"/>
    <property type="molecule type" value="Genomic_DNA"/>
</dbReference>
<dbReference type="SUPFAM" id="SSF55729">
    <property type="entry name" value="Acyl-CoA N-acyltransferases (Nat)"/>
    <property type="match status" value="1"/>
</dbReference>
<dbReference type="InterPro" id="IPR000182">
    <property type="entry name" value="GNAT_dom"/>
</dbReference>
<sequence>MIMEISDKELLKIESDDLKYFSETRIIDIPRRVVLNFFESIPIGFVTFNVRYFNRNAYITYYVKSDMRGKGYGKVILKKAIDYAFDEMNLNRLTAEVYEYNEISIYLLEKLGFVKEGVLRKAKYSQGRYFDIYVYGLLKDERR</sequence>
<dbReference type="PANTHER" id="PTHR43415:SF5">
    <property type="entry name" value="ACETYLTRANSFERASE"/>
    <property type="match status" value="1"/>
</dbReference>
<protein>
    <submittedName>
        <fullName evidence="2">GCN5 family acetyltransferase</fullName>
    </submittedName>
</protein>